<proteinExistence type="predicted"/>
<evidence type="ECO:0000313" key="2">
    <source>
        <dbReference type="EMBL" id="KAK2147860.1"/>
    </source>
</evidence>
<keyword evidence="3" id="KW-1185">Reference proteome</keyword>
<organism evidence="2 3">
    <name type="scientific">Paralvinella palmiformis</name>
    <dbReference type="NCBI Taxonomy" id="53620"/>
    <lineage>
        <taxon>Eukaryota</taxon>
        <taxon>Metazoa</taxon>
        <taxon>Spiralia</taxon>
        <taxon>Lophotrochozoa</taxon>
        <taxon>Annelida</taxon>
        <taxon>Polychaeta</taxon>
        <taxon>Sedentaria</taxon>
        <taxon>Canalipalpata</taxon>
        <taxon>Terebellida</taxon>
        <taxon>Terebelliformia</taxon>
        <taxon>Alvinellidae</taxon>
        <taxon>Paralvinella</taxon>
    </lineage>
</organism>
<feature type="compositionally biased region" description="Polar residues" evidence="1">
    <location>
        <begin position="27"/>
        <end position="37"/>
    </location>
</feature>
<dbReference type="EMBL" id="JAODUP010000533">
    <property type="protein sequence ID" value="KAK2147860.1"/>
    <property type="molecule type" value="Genomic_DNA"/>
</dbReference>
<name>A0AAD9J8V5_9ANNE</name>
<dbReference type="AlphaFoldDB" id="A0AAD9J8V5"/>
<protein>
    <submittedName>
        <fullName evidence="2">Uncharacterized protein</fullName>
    </submittedName>
</protein>
<sequence>MYAQQGYYPVQSAPPSVTMMYSPYPQRDSNAYSQDGTYSCHAPPSYHHSYTPTSSKSGRSHHSSDNMVKYQQDSEKISLPVHL</sequence>
<accession>A0AAD9J8V5</accession>
<dbReference type="Proteomes" id="UP001208570">
    <property type="component" value="Unassembled WGS sequence"/>
</dbReference>
<evidence type="ECO:0000313" key="3">
    <source>
        <dbReference type="Proteomes" id="UP001208570"/>
    </source>
</evidence>
<comment type="caution">
    <text evidence="2">The sequence shown here is derived from an EMBL/GenBank/DDBJ whole genome shotgun (WGS) entry which is preliminary data.</text>
</comment>
<reference evidence="2" key="1">
    <citation type="journal article" date="2023" name="Mol. Biol. Evol.">
        <title>Third-Generation Sequencing Reveals the Adaptive Role of the Epigenome in Three Deep-Sea Polychaetes.</title>
        <authorList>
            <person name="Perez M."/>
            <person name="Aroh O."/>
            <person name="Sun Y."/>
            <person name="Lan Y."/>
            <person name="Juniper S.K."/>
            <person name="Young C.R."/>
            <person name="Angers B."/>
            <person name="Qian P.Y."/>
        </authorList>
    </citation>
    <scope>NUCLEOTIDE SEQUENCE</scope>
    <source>
        <strain evidence="2">P08H-3</strain>
    </source>
</reference>
<feature type="region of interest" description="Disordered" evidence="1">
    <location>
        <begin position="19"/>
        <end position="83"/>
    </location>
</feature>
<evidence type="ECO:0000256" key="1">
    <source>
        <dbReference type="SAM" id="MobiDB-lite"/>
    </source>
</evidence>
<gene>
    <name evidence="2" type="ORF">LSH36_534g01064</name>
</gene>